<dbReference type="InterPro" id="IPR051325">
    <property type="entry name" value="Nudix_hydrolase_domain"/>
</dbReference>
<dbReference type="GeneID" id="66898878"/>
<dbReference type="Proteomes" id="UP000001170">
    <property type="component" value="Chromosome"/>
</dbReference>
<dbReference type="PANTHER" id="PTHR21340:SF0">
    <property type="entry name" value="BIS(5'-NUCLEOSYL)-TETRAPHOSPHATASE [ASYMMETRICAL]"/>
    <property type="match status" value="1"/>
</dbReference>
<dbReference type="InterPro" id="IPR015797">
    <property type="entry name" value="NUDIX_hydrolase-like_dom_sf"/>
</dbReference>
<dbReference type="GO" id="GO:0004081">
    <property type="term" value="F:bis(5'-nucleosyl)-tetraphosphatase (asymmetrical) activity"/>
    <property type="evidence" value="ECO:0007669"/>
    <property type="project" value="TreeGrafter"/>
</dbReference>
<dbReference type="GO" id="GO:0006754">
    <property type="term" value="P:ATP biosynthetic process"/>
    <property type="evidence" value="ECO:0007669"/>
    <property type="project" value="TreeGrafter"/>
</dbReference>
<dbReference type="PROSITE" id="PS51462">
    <property type="entry name" value="NUDIX"/>
    <property type="match status" value="1"/>
</dbReference>
<keyword evidence="4" id="KW-1185">Reference proteome</keyword>
<dbReference type="RefSeq" id="WP_011225997.1">
    <property type="nucleotide sequence ID" value="NC_006448.1"/>
</dbReference>
<dbReference type="EMBL" id="CP000023">
    <property type="protein sequence ID" value="AAV60694.1"/>
    <property type="molecule type" value="Genomic_DNA"/>
</dbReference>
<evidence type="ECO:0000259" key="2">
    <source>
        <dbReference type="PROSITE" id="PS51462"/>
    </source>
</evidence>
<dbReference type="SUPFAM" id="SSF55811">
    <property type="entry name" value="Nudix"/>
    <property type="match status" value="1"/>
</dbReference>
<gene>
    <name evidence="3" type="ordered locus">stu1042</name>
</gene>
<evidence type="ECO:0000313" key="3">
    <source>
        <dbReference type="EMBL" id="AAV60694.1"/>
    </source>
</evidence>
<dbReference type="STRING" id="264199.stu1042"/>
<dbReference type="Pfam" id="PF00293">
    <property type="entry name" value="NUDIX"/>
    <property type="match status" value="1"/>
</dbReference>
<keyword evidence="1" id="KW-0378">Hydrolase</keyword>
<dbReference type="PANTHER" id="PTHR21340">
    <property type="entry name" value="DIADENOSINE 5,5-P1,P4-TETRAPHOSPHATE PYROPHOSPHOHYDROLASE MUTT"/>
    <property type="match status" value="1"/>
</dbReference>
<name>Q5M4D2_STRT2</name>
<evidence type="ECO:0000313" key="4">
    <source>
        <dbReference type="Proteomes" id="UP000001170"/>
    </source>
</evidence>
<protein>
    <recommendedName>
        <fullName evidence="2">Nudix hydrolase domain-containing protein</fullName>
    </recommendedName>
</protein>
<dbReference type="eggNOG" id="COG0494">
    <property type="taxonomic scope" value="Bacteria"/>
</dbReference>
<dbReference type="KEGG" id="stl:stu1042"/>
<reference evidence="3 4" key="1">
    <citation type="journal article" date="2004" name="Nat. Biotechnol.">
        <title>Complete sequence and comparative genome analysis of the dairy bacterium Streptococcus thermophilus.</title>
        <authorList>
            <person name="Bolotin A."/>
            <person name="Quinquis B."/>
            <person name="Renault P."/>
            <person name="Sorokin A."/>
            <person name="Ehrlich S.D."/>
            <person name="Kulakauskas S."/>
            <person name="Lapidus A."/>
            <person name="Goltsman E."/>
            <person name="Mazur M."/>
            <person name="Pusch G.D."/>
            <person name="Fonstein M."/>
            <person name="Overbeek R."/>
            <person name="Kyprides N."/>
            <person name="Purnelle B."/>
            <person name="Prozzi D."/>
            <person name="Ngui K."/>
            <person name="Masuy D."/>
            <person name="Hancy F."/>
            <person name="Burteau S."/>
            <person name="Boutry M."/>
            <person name="Delcour J."/>
            <person name="Goffeau A."/>
            <person name="Hols P."/>
        </authorList>
    </citation>
    <scope>NUCLEOTIDE SEQUENCE [LARGE SCALE GENOMIC DNA]</scope>
    <source>
        <strain evidence="4">ATCC BAA-250 / LMG 18311</strain>
    </source>
</reference>
<dbReference type="HOGENOM" id="CLU_1440359_0_0_9"/>
<sequence length="188" mass="21864">MEYTSAGVILINMNSKVLIVQYPEGHWGFPKGYKETEDKSLVDTAKRELKEEIDISPNFFLDTNRYQFNESYGKKKIIYFIAFTINSNINLCNGLNSYKWVDIEDLDKFPGFLSKQIVRKLVELKLDDITIVKKVNLKDNITKTNEKVDIPPSKHAYSRLVPLELINDNIKIENIPNTIDSYYLNFTK</sequence>
<organism evidence="3 4">
    <name type="scientific">Streptococcus thermophilus (strain ATCC BAA-250 / LMG 18311)</name>
    <dbReference type="NCBI Taxonomy" id="264199"/>
    <lineage>
        <taxon>Bacteria</taxon>
        <taxon>Bacillati</taxon>
        <taxon>Bacillota</taxon>
        <taxon>Bacilli</taxon>
        <taxon>Lactobacillales</taxon>
        <taxon>Streptococcaceae</taxon>
        <taxon>Streptococcus</taxon>
    </lineage>
</organism>
<accession>Q5M4D2</accession>
<dbReference type="AlphaFoldDB" id="Q5M4D2"/>
<dbReference type="GO" id="GO:0006167">
    <property type="term" value="P:AMP biosynthetic process"/>
    <property type="evidence" value="ECO:0007669"/>
    <property type="project" value="TreeGrafter"/>
</dbReference>
<evidence type="ECO:0000256" key="1">
    <source>
        <dbReference type="ARBA" id="ARBA00022801"/>
    </source>
</evidence>
<dbReference type="Gene3D" id="3.90.79.10">
    <property type="entry name" value="Nucleoside Triphosphate Pyrophosphohydrolase"/>
    <property type="match status" value="1"/>
</dbReference>
<dbReference type="PATRIC" id="fig|264199.4.peg.1027"/>
<proteinExistence type="predicted"/>
<dbReference type="InterPro" id="IPR000086">
    <property type="entry name" value="NUDIX_hydrolase_dom"/>
</dbReference>
<feature type="domain" description="Nudix hydrolase" evidence="2">
    <location>
        <begin position="1"/>
        <end position="126"/>
    </location>
</feature>